<comment type="caution">
    <text evidence="2">The sequence shown here is derived from an EMBL/GenBank/DDBJ whole genome shotgun (WGS) entry which is preliminary data.</text>
</comment>
<proteinExistence type="predicted"/>
<name>A0A1Q3EHX4_LENED</name>
<gene>
    <name evidence="2" type="ORF">LENED_008739</name>
</gene>
<dbReference type="InterPro" id="IPR001810">
    <property type="entry name" value="F-box_dom"/>
</dbReference>
<dbReference type="SUPFAM" id="SSF81383">
    <property type="entry name" value="F-box domain"/>
    <property type="match status" value="1"/>
</dbReference>
<dbReference type="InterPro" id="IPR036047">
    <property type="entry name" value="F-box-like_dom_sf"/>
</dbReference>
<evidence type="ECO:0000313" key="2">
    <source>
        <dbReference type="EMBL" id="GAW06791.1"/>
    </source>
</evidence>
<protein>
    <recommendedName>
        <fullName evidence="1">F-box domain-containing protein</fullName>
    </recommendedName>
</protein>
<reference evidence="2 3" key="2">
    <citation type="submission" date="2017-02" db="EMBL/GenBank/DDBJ databases">
        <title>A genome survey and senescence transcriptome analysis in Lentinula edodes.</title>
        <authorList>
            <person name="Sakamoto Y."/>
            <person name="Nakade K."/>
            <person name="Sato S."/>
            <person name="Yoshida Y."/>
            <person name="Miyazaki K."/>
            <person name="Natsume S."/>
            <person name="Konno N."/>
        </authorList>
    </citation>
    <scope>NUCLEOTIDE SEQUENCE [LARGE SCALE GENOMIC DNA]</scope>
    <source>
        <strain evidence="2 3">NBRC 111202</strain>
    </source>
</reference>
<dbReference type="Proteomes" id="UP000188533">
    <property type="component" value="Unassembled WGS sequence"/>
</dbReference>
<organism evidence="2 3">
    <name type="scientific">Lentinula edodes</name>
    <name type="common">Shiitake mushroom</name>
    <name type="synonym">Lentinus edodes</name>
    <dbReference type="NCBI Taxonomy" id="5353"/>
    <lineage>
        <taxon>Eukaryota</taxon>
        <taxon>Fungi</taxon>
        <taxon>Dikarya</taxon>
        <taxon>Basidiomycota</taxon>
        <taxon>Agaricomycotina</taxon>
        <taxon>Agaricomycetes</taxon>
        <taxon>Agaricomycetidae</taxon>
        <taxon>Agaricales</taxon>
        <taxon>Marasmiineae</taxon>
        <taxon>Omphalotaceae</taxon>
        <taxon>Lentinula</taxon>
    </lineage>
</organism>
<reference evidence="2 3" key="1">
    <citation type="submission" date="2016-08" db="EMBL/GenBank/DDBJ databases">
        <authorList>
            <consortium name="Lentinula edodes genome sequencing consortium"/>
            <person name="Sakamoto Y."/>
            <person name="Nakade K."/>
            <person name="Sato S."/>
            <person name="Yoshida Y."/>
            <person name="Miyazaki K."/>
            <person name="Natsume S."/>
            <person name="Konno N."/>
        </authorList>
    </citation>
    <scope>NUCLEOTIDE SEQUENCE [LARGE SCALE GENOMIC DNA]</scope>
    <source>
        <strain evidence="2 3">NBRC 111202</strain>
    </source>
</reference>
<dbReference type="Pfam" id="PF00646">
    <property type="entry name" value="F-box"/>
    <property type="match status" value="1"/>
</dbReference>
<dbReference type="CDD" id="cd09917">
    <property type="entry name" value="F-box_SF"/>
    <property type="match status" value="1"/>
</dbReference>
<dbReference type="EMBL" id="BDGU01000348">
    <property type="protein sequence ID" value="GAW06791.1"/>
    <property type="molecule type" value="Genomic_DNA"/>
</dbReference>
<dbReference type="PROSITE" id="PS50181">
    <property type="entry name" value="FBOX"/>
    <property type="match status" value="1"/>
</dbReference>
<keyword evidence="3" id="KW-1185">Reference proteome</keyword>
<feature type="domain" description="F-box" evidence="1">
    <location>
        <begin position="1"/>
        <end position="45"/>
    </location>
</feature>
<dbReference type="AlphaFoldDB" id="A0A1Q3EHX4"/>
<dbReference type="Gene3D" id="1.20.1280.50">
    <property type="match status" value="1"/>
</dbReference>
<dbReference type="SMART" id="SM00256">
    <property type="entry name" value="FBOX"/>
    <property type="match status" value="1"/>
</dbReference>
<evidence type="ECO:0000313" key="3">
    <source>
        <dbReference type="Proteomes" id="UP000188533"/>
    </source>
</evidence>
<accession>A0A1Q3EHX4</accession>
<sequence>MLLSDLPNDIIIIVLHSLPVPDLSALSRTSKSFYQLVNAFGWQIHIRCNPRPSFSLAQAREIWKPRRRLQKQQPMLAINNIRLVVAAGNTIYAYAFGTPKASGSPPLRFEGSLWFRSGIYATQNQDGRVPECSEPRIVVHLCMILDLTSLKIHTLSYRPHLD</sequence>
<evidence type="ECO:0000259" key="1">
    <source>
        <dbReference type="PROSITE" id="PS50181"/>
    </source>
</evidence>